<evidence type="ECO:0000313" key="3">
    <source>
        <dbReference type="Proteomes" id="UP000292052"/>
    </source>
</evidence>
<protein>
    <submittedName>
        <fullName evidence="2">I-set domain containing protein</fullName>
    </submittedName>
</protein>
<dbReference type="STRING" id="1661398.A0A482VYD0"/>
<feature type="non-terminal residue" evidence="2">
    <location>
        <position position="1"/>
    </location>
</feature>
<dbReference type="SUPFAM" id="SSF48726">
    <property type="entry name" value="Immunoglobulin"/>
    <property type="match status" value="1"/>
</dbReference>
<dbReference type="AlphaFoldDB" id="A0A482VYD0"/>
<organism evidence="2 3">
    <name type="scientific">Asbolus verrucosus</name>
    <name type="common">Desert ironclad beetle</name>
    <dbReference type="NCBI Taxonomy" id="1661398"/>
    <lineage>
        <taxon>Eukaryota</taxon>
        <taxon>Metazoa</taxon>
        <taxon>Ecdysozoa</taxon>
        <taxon>Arthropoda</taxon>
        <taxon>Hexapoda</taxon>
        <taxon>Insecta</taxon>
        <taxon>Pterygota</taxon>
        <taxon>Neoptera</taxon>
        <taxon>Endopterygota</taxon>
        <taxon>Coleoptera</taxon>
        <taxon>Polyphaga</taxon>
        <taxon>Cucujiformia</taxon>
        <taxon>Tenebrionidae</taxon>
        <taxon>Pimeliinae</taxon>
        <taxon>Asbolus</taxon>
    </lineage>
</organism>
<dbReference type="InterPro" id="IPR013783">
    <property type="entry name" value="Ig-like_fold"/>
</dbReference>
<evidence type="ECO:0000313" key="2">
    <source>
        <dbReference type="EMBL" id="RZC37820.1"/>
    </source>
</evidence>
<comment type="caution">
    <text evidence="2">The sequence shown here is derived from an EMBL/GenBank/DDBJ whole genome shotgun (WGS) entry which is preliminary data.</text>
</comment>
<keyword evidence="3" id="KW-1185">Reference proteome</keyword>
<dbReference type="InterPro" id="IPR007110">
    <property type="entry name" value="Ig-like_dom"/>
</dbReference>
<dbReference type="Gene3D" id="2.60.40.10">
    <property type="entry name" value="Immunoglobulins"/>
    <property type="match status" value="1"/>
</dbReference>
<dbReference type="OrthoDB" id="10028801at2759"/>
<dbReference type="InterPro" id="IPR036179">
    <property type="entry name" value="Ig-like_dom_sf"/>
</dbReference>
<dbReference type="Proteomes" id="UP000292052">
    <property type="component" value="Unassembled WGS sequence"/>
</dbReference>
<reference evidence="2 3" key="1">
    <citation type="submission" date="2017-03" db="EMBL/GenBank/DDBJ databases">
        <title>Genome of the blue death feigning beetle - Asbolus verrucosus.</title>
        <authorList>
            <person name="Rider S.D."/>
        </authorList>
    </citation>
    <scope>NUCLEOTIDE SEQUENCE [LARGE SCALE GENOMIC DNA]</scope>
    <source>
        <strain evidence="2">Butters</strain>
        <tissue evidence="2">Head and leg muscle</tissue>
    </source>
</reference>
<dbReference type="PROSITE" id="PS50835">
    <property type="entry name" value="IG_LIKE"/>
    <property type="match status" value="1"/>
</dbReference>
<accession>A0A482VYD0</accession>
<name>A0A482VYD0_ASBVE</name>
<feature type="domain" description="Ig-like" evidence="1">
    <location>
        <begin position="18"/>
        <end position="61"/>
    </location>
</feature>
<gene>
    <name evidence="2" type="ORF">BDFB_008557</name>
</gene>
<dbReference type="EMBL" id="QDEB01049007">
    <property type="protein sequence ID" value="RZC37820.1"/>
    <property type="molecule type" value="Genomic_DNA"/>
</dbReference>
<sequence>VSVYFIAISLGLVYGQQQYFRVQPRDVKVQEGGEAMLECEVANLAGQVQWTKDGFALGTVT</sequence>
<evidence type="ECO:0000259" key="1">
    <source>
        <dbReference type="PROSITE" id="PS50835"/>
    </source>
</evidence>
<proteinExistence type="predicted"/>